<dbReference type="InterPro" id="IPR056884">
    <property type="entry name" value="NPHP3-like_N"/>
</dbReference>
<keyword evidence="6" id="KW-1185">Reference proteome</keyword>
<dbReference type="Pfam" id="PF12796">
    <property type="entry name" value="Ank_2"/>
    <property type="match status" value="2"/>
</dbReference>
<dbReference type="PROSITE" id="PS50088">
    <property type="entry name" value="ANK_REPEAT"/>
    <property type="match status" value="5"/>
</dbReference>
<keyword evidence="1" id="KW-0677">Repeat</keyword>
<evidence type="ECO:0000259" key="4">
    <source>
        <dbReference type="Pfam" id="PF24883"/>
    </source>
</evidence>
<dbReference type="SUPFAM" id="SSF48403">
    <property type="entry name" value="Ankyrin repeat"/>
    <property type="match status" value="1"/>
</dbReference>
<feature type="repeat" description="ANK" evidence="3">
    <location>
        <begin position="733"/>
        <end position="765"/>
    </location>
</feature>
<evidence type="ECO:0000256" key="3">
    <source>
        <dbReference type="PROSITE-ProRule" id="PRU00023"/>
    </source>
</evidence>
<dbReference type="Proteomes" id="UP001174694">
    <property type="component" value="Unassembled WGS sequence"/>
</dbReference>
<dbReference type="EMBL" id="JANBVO010000007">
    <property type="protein sequence ID" value="KAJ9150773.1"/>
    <property type="molecule type" value="Genomic_DNA"/>
</dbReference>
<feature type="repeat" description="ANK" evidence="3">
    <location>
        <begin position="495"/>
        <end position="528"/>
    </location>
</feature>
<dbReference type="PANTHER" id="PTHR24201">
    <property type="entry name" value="ANK_REP_REGION DOMAIN-CONTAINING PROTEIN"/>
    <property type="match status" value="1"/>
</dbReference>
<sequence>MVFELQGRGLSGSFSSLWNIFERIISDPKLGPVYVVVDALDECIDLKTRDLFLESIGKLAQDVDSRITPNKCVKFLLTSRPSLSEKYVLHGALCSRLPIDQTHSGFCDDVRLVIQSKVSQISQRYDWSPGLKDHLQQTLLERADNTFLWVHMILQSFEETLDTAKGDFAAIVNQLPRGLKSTYENFLTGIPKGYEDKASKLLKLILGSSRYLSLDEINLAFSVTPAERTTQDVQSNCQTSMARLLQGVLGPLVRIIEAKVSLVHQSAKDFLLQLALERDNQLSQVYGVHEAVAALTIATSSIHYLLLEDFSVDLFSVVDSPVESLSESIEADESWGADLLVEHDPASLAGDNIFTDSRYLDEEKCQTIAGQHRFLGYSSLNWAEHYAAAQDLATPELQQAAMTLLDPNSASCTNWLRYYWLESRQEQDLPPDIDALSLAAHFDIRHALIQILEKDTSYPQSGKDRAVFWASRMGHSKSVEILLQAGAEPNQQTADRLTTLTVAAQSGHLDAVEVLLLEERTDINMRGRSGRTALSFACGNGHLDVIEALLKRYDNRPDEPDNAGWTPLFWAVGGGHTRVISRLLEHSSVDINHRDKDGRTIASWAAGDGMSALLEHLLKTTNVDPNVADKHGRSPLSWAAGNGHVGTAVALLRDGRVDKTTLDIDERGAVSWACGNGHEAVLRVLIKAKCPGLDDIDADGWTPLMWAIQKNSPGTVKSLLSTGALQIDKRDRSGRTALSWAVEYGHADVVRVLIENDADVQSTSNEGKTPLSVAAAFGRDDIFELLQAKITP</sequence>
<dbReference type="InterPro" id="IPR050776">
    <property type="entry name" value="Ank_Repeat/CDKN_Inhibitor"/>
</dbReference>
<evidence type="ECO:0000256" key="1">
    <source>
        <dbReference type="ARBA" id="ARBA00022737"/>
    </source>
</evidence>
<dbReference type="Pfam" id="PF00023">
    <property type="entry name" value="Ank"/>
    <property type="match status" value="1"/>
</dbReference>
<protein>
    <submittedName>
        <fullName evidence="5">Ankyrin repeat domain-containing protein 50</fullName>
    </submittedName>
</protein>
<feature type="repeat" description="ANK" evidence="3">
    <location>
        <begin position="563"/>
        <end position="596"/>
    </location>
</feature>
<dbReference type="PANTHER" id="PTHR24201:SF16">
    <property type="entry name" value="ANKYRIN-1-LIKE-RELATED"/>
    <property type="match status" value="1"/>
</dbReference>
<name>A0AA38RYK2_9PEZI</name>
<gene>
    <name evidence="5" type="ORF">NKR23_g3491</name>
</gene>
<accession>A0AA38RYK2</accession>
<evidence type="ECO:0000313" key="5">
    <source>
        <dbReference type="EMBL" id="KAJ9150773.1"/>
    </source>
</evidence>
<dbReference type="InterPro" id="IPR002110">
    <property type="entry name" value="Ankyrin_rpt"/>
</dbReference>
<feature type="domain" description="Nephrocystin 3-like N-terminal" evidence="4">
    <location>
        <begin position="13"/>
        <end position="80"/>
    </location>
</feature>
<keyword evidence="2 3" id="KW-0040">ANK repeat</keyword>
<evidence type="ECO:0000256" key="2">
    <source>
        <dbReference type="ARBA" id="ARBA00023043"/>
    </source>
</evidence>
<feature type="repeat" description="ANK" evidence="3">
    <location>
        <begin position="529"/>
        <end position="552"/>
    </location>
</feature>
<evidence type="ECO:0000313" key="6">
    <source>
        <dbReference type="Proteomes" id="UP001174694"/>
    </source>
</evidence>
<dbReference type="SMART" id="SM00248">
    <property type="entry name" value="ANK"/>
    <property type="match status" value="10"/>
</dbReference>
<organism evidence="5 6">
    <name type="scientific">Pleurostoma richardsiae</name>
    <dbReference type="NCBI Taxonomy" id="41990"/>
    <lineage>
        <taxon>Eukaryota</taxon>
        <taxon>Fungi</taxon>
        <taxon>Dikarya</taxon>
        <taxon>Ascomycota</taxon>
        <taxon>Pezizomycotina</taxon>
        <taxon>Sordariomycetes</taxon>
        <taxon>Sordariomycetidae</taxon>
        <taxon>Calosphaeriales</taxon>
        <taxon>Pleurostomataceae</taxon>
        <taxon>Pleurostoma</taxon>
    </lineage>
</organism>
<dbReference type="PROSITE" id="PS50297">
    <property type="entry name" value="ANK_REP_REGION"/>
    <property type="match status" value="3"/>
</dbReference>
<dbReference type="InterPro" id="IPR036770">
    <property type="entry name" value="Ankyrin_rpt-contain_sf"/>
</dbReference>
<reference evidence="5" key="1">
    <citation type="submission" date="2022-07" db="EMBL/GenBank/DDBJ databases">
        <title>Fungi with potential for degradation of polypropylene.</title>
        <authorList>
            <person name="Gostincar C."/>
        </authorList>
    </citation>
    <scope>NUCLEOTIDE SEQUENCE</scope>
    <source>
        <strain evidence="5">EXF-13308</strain>
    </source>
</reference>
<proteinExistence type="predicted"/>
<comment type="caution">
    <text evidence="5">The sequence shown here is derived from an EMBL/GenBank/DDBJ whole genome shotgun (WGS) entry which is preliminary data.</text>
</comment>
<dbReference type="Pfam" id="PF24883">
    <property type="entry name" value="NPHP3_N"/>
    <property type="match status" value="1"/>
</dbReference>
<dbReference type="AlphaFoldDB" id="A0AA38RYK2"/>
<feature type="repeat" description="ANK" evidence="3">
    <location>
        <begin position="699"/>
        <end position="724"/>
    </location>
</feature>
<dbReference type="Gene3D" id="1.25.40.20">
    <property type="entry name" value="Ankyrin repeat-containing domain"/>
    <property type="match status" value="1"/>
</dbReference>
<dbReference type="GO" id="GO:0005634">
    <property type="term" value="C:nucleus"/>
    <property type="evidence" value="ECO:0007669"/>
    <property type="project" value="TreeGrafter"/>
</dbReference>